<dbReference type="Proteomes" id="UP000518892">
    <property type="component" value="Unassembled WGS sequence"/>
</dbReference>
<feature type="region of interest" description="Disordered" evidence="1">
    <location>
        <begin position="137"/>
        <end position="169"/>
    </location>
</feature>
<dbReference type="AlphaFoldDB" id="A0A7W5HJY6"/>
<proteinExistence type="predicted"/>
<dbReference type="Pfam" id="PF00873">
    <property type="entry name" value="ACR_tran"/>
    <property type="match status" value="1"/>
</dbReference>
<evidence type="ECO:0000256" key="1">
    <source>
        <dbReference type="SAM" id="MobiDB-lite"/>
    </source>
</evidence>
<dbReference type="PRINTS" id="PR00702">
    <property type="entry name" value="ACRIFLAVINRP"/>
</dbReference>
<reference evidence="2 3" key="1">
    <citation type="submission" date="2020-08" db="EMBL/GenBank/DDBJ databases">
        <title>Genomic Encyclopedia of Type Strains, Phase III (KMG-III): the genomes of soil and plant-associated and newly described type strains.</title>
        <authorList>
            <person name="Whitman W."/>
        </authorList>
    </citation>
    <scope>NUCLEOTIDE SEQUENCE [LARGE SCALE GENOMIC DNA]</scope>
    <source>
        <strain evidence="2 3">CECT 7744</strain>
    </source>
</reference>
<gene>
    <name evidence="2" type="ORF">FHR97_000223</name>
</gene>
<keyword evidence="3" id="KW-1185">Reference proteome</keyword>
<dbReference type="EMBL" id="JACHXR010000001">
    <property type="protein sequence ID" value="MBB3229408.1"/>
    <property type="molecule type" value="Genomic_DNA"/>
</dbReference>
<accession>A0A7W5HJY6</accession>
<organism evidence="2 3">
    <name type="scientific">Halomonas stenophila</name>
    <dbReference type="NCBI Taxonomy" id="795312"/>
    <lineage>
        <taxon>Bacteria</taxon>
        <taxon>Pseudomonadati</taxon>
        <taxon>Pseudomonadota</taxon>
        <taxon>Gammaproteobacteria</taxon>
        <taxon>Oceanospirillales</taxon>
        <taxon>Halomonadaceae</taxon>
        <taxon>Halomonas</taxon>
    </lineage>
</organism>
<protein>
    <submittedName>
        <fullName evidence="2">Uncharacterized protein</fullName>
    </submittedName>
</protein>
<dbReference type="SUPFAM" id="SSF82693">
    <property type="entry name" value="Multidrug efflux transporter AcrB pore domain, PN1, PN2, PC1 and PC2 subdomains"/>
    <property type="match status" value="1"/>
</dbReference>
<dbReference type="GO" id="GO:0042910">
    <property type="term" value="F:xenobiotic transmembrane transporter activity"/>
    <property type="evidence" value="ECO:0007669"/>
    <property type="project" value="TreeGrafter"/>
</dbReference>
<dbReference type="PANTHER" id="PTHR32063:SF14">
    <property type="entry name" value="BLL4319 PROTEIN"/>
    <property type="match status" value="1"/>
</dbReference>
<name>A0A7W5HJY6_9GAMM</name>
<sequence length="169" mass="18430">MRLSDISVQRPVLAALIVAFGLLALTRLPLQEYPTIDPPVVGIDTRYPGASASVVETRITQVLEDRIAGARGNLPDEAEPPEVQKADAGADVVLWLALSGTGSWYRWPTTCWPVAPARPARWLAAWTARWGITRRHTDSGRVPAHSTPGPIHRKGLWATSQRWPSGSAK</sequence>
<dbReference type="GO" id="GO:0005886">
    <property type="term" value="C:plasma membrane"/>
    <property type="evidence" value="ECO:0007669"/>
    <property type="project" value="TreeGrafter"/>
</dbReference>
<evidence type="ECO:0000313" key="2">
    <source>
        <dbReference type="EMBL" id="MBB3229408.1"/>
    </source>
</evidence>
<evidence type="ECO:0000313" key="3">
    <source>
        <dbReference type="Proteomes" id="UP000518892"/>
    </source>
</evidence>
<dbReference type="PANTHER" id="PTHR32063">
    <property type="match status" value="1"/>
</dbReference>
<dbReference type="Gene3D" id="3.30.70.1430">
    <property type="entry name" value="Multidrug efflux transporter AcrB pore domain"/>
    <property type="match status" value="1"/>
</dbReference>
<comment type="caution">
    <text evidence="2">The sequence shown here is derived from an EMBL/GenBank/DDBJ whole genome shotgun (WGS) entry which is preliminary data.</text>
</comment>
<dbReference type="Gene3D" id="1.20.1640.10">
    <property type="entry name" value="Multidrug efflux transporter AcrB transmembrane domain"/>
    <property type="match status" value="1"/>
</dbReference>
<dbReference type="InterPro" id="IPR001036">
    <property type="entry name" value="Acrflvin-R"/>
</dbReference>
<feature type="compositionally biased region" description="Polar residues" evidence="1">
    <location>
        <begin position="158"/>
        <end position="169"/>
    </location>
</feature>